<feature type="signal peptide" evidence="2">
    <location>
        <begin position="1"/>
        <end position="20"/>
    </location>
</feature>
<accession>S8BW84</accession>
<feature type="chain" id="PRO_5004548750" evidence="2">
    <location>
        <begin position="21"/>
        <end position="270"/>
    </location>
</feature>
<keyword evidence="4" id="KW-1185">Reference proteome</keyword>
<dbReference type="OMA" id="CELMADS"/>
<name>S8BW84_DACHA</name>
<dbReference type="OrthoDB" id="5425309at2759"/>
<feature type="compositionally biased region" description="Low complexity" evidence="1">
    <location>
        <begin position="167"/>
        <end position="190"/>
    </location>
</feature>
<evidence type="ECO:0000256" key="1">
    <source>
        <dbReference type="SAM" id="MobiDB-lite"/>
    </source>
</evidence>
<evidence type="ECO:0000313" key="4">
    <source>
        <dbReference type="Proteomes" id="UP000015100"/>
    </source>
</evidence>
<evidence type="ECO:0000313" key="3">
    <source>
        <dbReference type="EMBL" id="EPS39577.1"/>
    </source>
</evidence>
<proteinExistence type="predicted"/>
<keyword evidence="2" id="KW-0732">Signal</keyword>
<gene>
    <name evidence="3" type="ORF">H072_6681</name>
</gene>
<feature type="compositionally biased region" description="Polar residues" evidence="1">
    <location>
        <begin position="231"/>
        <end position="247"/>
    </location>
</feature>
<organism evidence="3 4">
    <name type="scientific">Dactylellina haptotyla (strain CBS 200.50)</name>
    <name type="common">Nematode-trapping fungus</name>
    <name type="synonym">Monacrosporium haptotylum</name>
    <dbReference type="NCBI Taxonomy" id="1284197"/>
    <lineage>
        <taxon>Eukaryota</taxon>
        <taxon>Fungi</taxon>
        <taxon>Dikarya</taxon>
        <taxon>Ascomycota</taxon>
        <taxon>Pezizomycotina</taxon>
        <taxon>Orbiliomycetes</taxon>
        <taxon>Orbiliales</taxon>
        <taxon>Orbiliaceae</taxon>
        <taxon>Dactylellina</taxon>
    </lineage>
</organism>
<reference evidence="3 4" key="1">
    <citation type="journal article" date="2013" name="PLoS Genet.">
        <title>Genomic mechanisms accounting for the adaptation to parasitism in nematode-trapping fungi.</title>
        <authorList>
            <person name="Meerupati T."/>
            <person name="Andersson K.M."/>
            <person name="Friman E."/>
            <person name="Kumar D."/>
            <person name="Tunlid A."/>
            <person name="Ahren D."/>
        </authorList>
    </citation>
    <scope>NUCLEOTIDE SEQUENCE [LARGE SCALE GENOMIC DNA]</scope>
    <source>
        <strain evidence="3 4">CBS 200.50</strain>
    </source>
</reference>
<protein>
    <submittedName>
        <fullName evidence="3">Uncharacterized protein</fullName>
    </submittedName>
</protein>
<dbReference type="EMBL" id="AQGS01000467">
    <property type="protein sequence ID" value="EPS39577.1"/>
    <property type="molecule type" value="Genomic_DNA"/>
</dbReference>
<feature type="region of interest" description="Disordered" evidence="1">
    <location>
        <begin position="155"/>
        <end position="205"/>
    </location>
</feature>
<dbReference type="Proteomes" id="UP000015100">
    <property type="component" value="Unassembled WGS sequence"/>
</dbReference>
<dbReference type="HOGENOM" id="CLU_1030671_0_0_1"/>
<reference evidence="4" key="2">
    <citation type="submission" date="2013-04" db="EMBL/GenBank/DDBJ databases">
        <title>Genomic mechanisms accounting for the adaptation to parasitism in nematode-trapping fungi.</title>
        <authorList>
            <person name="Ahren D.G."/>
        </authorList>
    </citation>
    <scope>NUCLEOTIDE SEQUENCE [LARGE SCALE GENOMIC DNA]</scope>
    <source>
        <strain evidence="4">CBS 200.50</strain>
    </source>
</reference>
<dbReference type="AlphaFoldDB" id="S8BW84"/>
<feature type="region of interest" description="Disordered" evidence="1">
    <location>
        <begin position="223"/>
        <end position="247"/>
    </location>
</feature>
<comment type="caution">
    <text evidence="3">The sequence shown here is derived from an EMBL/GenBank/DDBJ whole genome shotgun (WGS) entry which is preliminary data.</text>
</comment>
<evidence type="ECO:0000256" key="2">
    <source>
        <dbReference type="SAM" id="SignalP"/>
    </source>
</evidence>
<sequence>MLVLMAKQISFLLFASSALAANSGGPFADPPQSHVKKIDLTKRQASGDQMTLGSTCIDITGNPDDIICELMADSVSCAPLTDAQPEMSAFSITKQALHLDAALGAEIVGQGQQDVPSETPNCVTRADGGAACTGFDPALTESRVTKTSFPILRPTGQIGAITPPANSLVLTGSGPSTTSSERSRSESMVMDTSGPTSASSAKKSMKSTDYTVVTGSLEASGIKSLPVDATPTDSNQPASTTSRNAGSSSGYNNPFFGLLVALGLAFGILL</sequence>